<dbReference type="InterPro" id="IPR007275">
    <property type="entry name" value="YTH_domain"/>
</dbReference>
<dbReference type="GeneID" id="19903238"/>
<dbReference type="PROSITE" id="PS50882">
    <property type="entry name" value="YTH"/>
    <property type="match status" value="1"/>
</dbReference>
<feature type="region of interest" description="Disordered" evidence="2">
    <location>
        <begin position="629"/>
        <end position="652"/>
    </location>
</feature>
<dbReference type="GO" id="GO:0000398">
    <property type="term" value="P:mRNA splicing, via spliceosome"/>
    <property type="evidence" value="ECO:0007669"/>
    <property type="project" value="TreeGrafter"/>
</dbReference>
<organism evidence="6 7">
    <name type="scientific">Coniosporium apollinis (strain CBS 100218)</name>
    <name type="common">Rock-inhabiting black yeast</name>
    <dbReference type="NCBI Taxonomy" id="1168221"/>
    <lineage>
        <taxon>Eukaryota</taxon>
        <taxon>Fungi</taxon>
        <taxon>Dikarya</taxon>
        <taxon>Ascomycota</taxon>
        <taxon>Pezizomycotina</taxon>
        <taxon>Dothideomycetes</taxon>
        <taxon>Dothideomycetes incertae sedis</taxon>
        <taxon>Coniosporium</taxon>
    </lineage>
</organism>
<dbReference type="GO" id="GO:0005654">
    <property type="term" value="C:nucleoplasm"/>
    <property type="evidence" value="ECO:0007669"/>
    <property type="project" value="TreeGrafter"/>
</dbReference>
<dbReference type="PANTHER" id="PTHR12357:SF3">
    <property type="entry name" value="YTH DOMAIN-CONTAINING PROTEIN 1"/>
    <property type="match status" value="1"/>
</dbReference>
<dbReference type="InterPro" id="IPR012677">
    <property type="entry name" value="Nucleotide-bd_a/b_plait_sf"/>
</dbReference>
<dbReference type="SUPFAM" id="SSF54928">
    <property type="entry name" value="RNA-binding domain, RBD"/>
    <property type="match status" value="1"/>
</dbReference>
<dbReference type="STRING" id="1168221.R7YYG2"/>
<dbReference type="GO" id="GO:0003729">
    <property type="term" value="F:mRNA binding"/>
    <property type="evidence" value="ECO:0007669"/>
    <property type="project" value="TreeGrafter"/>
</dbReference>
<name>R7YYG2_CONA1</name>
<gene>
    <name evidence="6" type="ORF">W97_05927</name>
</gene>
<proteinExistence type="predicted"/>
<dbReference type="CDD" id="cd00590">
    <property type="entry name" value="RRM_SF"/>
    <property type="match status" value="1"/>
</dbReference>
<dbReference type="GO" id="GO:1990247">
    <property type="term" value="F:N6-methyladenosine-containing RNA reader activity"/>
    <property type="evidence" value="ECO:0007669"/>
    <property type="project" value="TreeGrafter"/>
</dbReference>
<evidence type="ECO:0000259" key="5">
    <source>
        <dbReference type="PROSITE" id="PS50882"/>
    </source>
</evidence>
<keyword evidence="7" id="KW-1185">Reference proteome</keyword>
<dbReference type="OMA" id="QSHNEDI"/>
<dbReference type="Gene3D" id="3.10.590.10">
    <property type="entry name" value="ph1033 like domains"/>
    <property type="match status" value="1"/>
</dbReference>
<dbReference type="PANTHER" id="PTHR12357">
    <property type="entry name" value="YTH YT521-B HOMOLOGY DOMAIN-CONTAINING"/>
    <property type="match status" value="1"/>
</dbReference>
<evidence type="ECO:0000313" key="7">
    <source>
        <dbReference type="Proteomes" id="UP000016924"/>
    </source>
</evidence>
<evidence type="ECO:0008006" key="8">
    <source>
        <dbReference type="Google" id="ProtNLM"/>
    </source>
</evidence>
<feature type="domain" description="RRM" evidence="4">
    <location>
        <begin position="292"/>
        <end position="366"/>
    </location>
</feature>
<feature type="compositionally biased region" description="Low complexity" evidence="2">
    <location>
        <begin position="381"/>
        <end position="391"/>
    </location>
</feature>
<feature type="chain" id="PRO_5004461278" description="YTH domain-containing protein" evidence="3">
    <location>
        <begin position="17"/>
        <end position="652"/>
    </location>
</feature>
<dbReference type="InterPro" id="IPR000504">
    <property type="entry name" value="RRM_dom"/>
</dbReference>
<accession>R7YYG2</accession>
<dbReference type="RefSeq" id="XP_007781998.1">
    <property type="nucleotide sequence ID" value="XM_007783808.1"/>
</dbReference>
<feature type="domain" description="YTH" evidence="5">
    <location>
        <begin position="426"/>
        <end position="623"/>
    </location>
</feature>
<evidence type="ECO:0000256" key="2">
    <source>
        <dbReference type="SAM" id="MobiDB-lite"/>
    </source>
</evidence>
<dbReference type="SMART" id="SM00360">
    <property type="entry name" value="RRM"/>
    <property type="match status" value="1"/>
</dbReference>
<feature type="compositionally biased region" description="Low complexity" evidence="2">
    <location>
        <begin position="629"/>
        <end position="638"/>
    </location>
</feature>
<dbReference type="InterPro" id="IPR035979">
    <property type="entry name" value="RBD_domain_sf"/>
</dbReference>
<feature type="compositionally biased region" description="Polar residues" evidence="2">
    <location>
        <begin position="267"/>
        <end position="278"/>
    </location>
</feature>
<dbReference type="Proteomes" id="UP000016924">
    <property type="component" value="Unassembled WGS sequence"/>
</dbReference>
<keyword evidence="3" id="KW-0732">Signal</keyword>
<evidence type="ECO:0000256" key="3">
    <source>
        <dbReference type="SAM" id="SignalP"/>
    </source>
</evidence>
<dbReference type="Pfam" id="PF25701">
    <property type="entry name" value="RRM_YTH1"/>
    <property type="match status" value="1"/>
</dbReference>
<dbReference type="InterPro" id="IPR057720">
    <property type="entry name" value="RRM_YTH1"/>
</dbReference>
<feature type="compositionally biased region" description="Low complexity" evidence="2">
    <location>
        <begin position="217"/>
        <end position="238"/>
    </location>
</feature>
<sequence length="652" mass="70915">MAFVWVQQWIALPVIAEELMGDAPAENSLLGFGRTDMNQDESGAAGKPAIGAGNIPTMADLRSPGINAPFHSQYSSIPYAQQRPDQSRLPYQQSQDQGASSFNMGALGGALPDYSSMTSQQHQSQRPLSGASTSALVYQLQQNLQYPTHPAPNYSQQPSFNTSLAHQSYSSAYQSGQGVQTGAYGVYPSQHQRSAGPSPQQHSFPTFQQQTPQYLYYTPTYAPQGPPQGHQAQFAQQSGGYGRRSSLPGQNYVTGPESGILGGNPGLNRQASDSNLSSVPRGPPRKPKQSGHALWVGNLPPGTTVVDLKDHFSKDATRDIESLFLISKSNCAFVNYRTEASCVAAMHRFHDSRFHGVRLVCRLRRSSTAASGVPTGPSAMSGPRAPSISPRRSPDRQEEEEVTEVAEKPTRQLVDGEATAPPKVAEKFFIVKSLTLQDLELSVRNGIWATQAHNEEVLNQAYETAENVYLIFSANKSGEYFGYARMASPIGKTSPETVPTVSRTEVIEALDGPKSIPTPATEFAPRGRIIDDSARGTIFWEADLSDQEDDAPKAGDNSADVEESVSAQTWGKSFKIEWQSTNRLPFYRTRGLRNPWNANREVKIARDGTELETSVGKRLVQMFHRLGPSSAGPASLPAMPLPPMGGPQMRPF</sequence>
<dbReference type="GO" id="GO:0000381">
    <property type="term" value="P:regulation of alternative mRNA splicing, via spliceosome"/>
    <property type="evidence" value="ECO:0007669"/>
    <property type="project" value="TreeGrafter"/>
</dbReference>
<feature type="signal peptide" evidence="3">
    <location>
        <begin position="1"/>
        <end position="16"/>
    </location>
</feature>
<dbReference type="PROSITE" id="PS50102">
    <property type="entry name" value="RRM"/>
    <property type="match status" value="1"/>
</dbReference>
<feature type="region of interest" description="Disordered" evidence="2">
    <location>
        <begin position="217"/>
        <end position="293"/>
    </location>
</feature>
<dbReference type="CDD" id="cd21134">
    <property type="entry name" value="YTH"/>
    <property type="match status" value="1"/>
</dbReference>
<dbReference type="HOGENOM" id="CLU_011694_2_0_1"/>
<feature type="compositionally biased region" description="Polar residues" evidence="2">
    <location>
        <begin position="89"/>
        <end position="103"/>
    </location>
</feature>
<dbReference type="EMBL" id="JH767582">
    <property type="protein sequence ID" value="EON66681.1"/>
    <property type="molecule type" value="Genomic_DNA"/>
</dbReference>
<feature type="region of interest" description="Disordered" evidence="2">
    <location>
        <begin position="369"/>
        <end position="417"/>
    </location>
</feature>
<dbReference type="AlphaFoldDB" id="R7YYG2"/>
<dbReference type="OrthoDB" id="306690at2759"/>
<feature type="compositionally biased region" description="Polar residues" evidence="2">
    <location>
        <begin position="115"/>
        <end position="131"/>
    </location>
</feature>
<feature type="region of interest" description="Disordered" evidence="2">
    <location>
        <begin position="544"/>
        <end position="566"/>
    </location>
</feature>
<evidence type="ECO:0000256" key="1">
    <source>
        <dbReference type="PROSITE-ProRule" id="PRU00176"/>
    </source>
</evidence>
<keyword evidence="1" id="KW-0694">RNA-binding</keyword>
<evidence type="ECO:0000259" key="4">
    <source>
        <dbReference type="PROSITE" id="PS50102"/>
    </source>
</evidence>
<dbReference type="InterPro" id="IPR045168">
    <property type="entry name" value="YTH_prot"/>
</dbReference>
<dbReference type="eggNOG" id="KOG1902">
    <property type="taxonomic scope" value="Eukaryota"/>
</dbReference>
<dbReference type="Gene3D" id="3.30.70.330">
    <property type="match status" value="1"/>
</dbReference>
<dbReference type="Pfam" id="PF04146">
    <property type="entry name" value="YTH"/>
    <property type="match status" value="1"/>
</dbReference>
<feature type="region of interest" description="Disordered" evidence="2">
    <location>
        <begin position="82"/>
        <end position="131"/>
    </location>
</feature>
<evidence type="ECO:0000313" key="6">
    <source>
        <dbReference type="EMBL" id="EON66681.1"/>
    </source>
</evidence>
<reference evidence="7" key="1">
    <citation type="submission" date="2012-06" db="EMBL/GenBank/DDBJ databases">
        <title>The genome sequence of Coniosporium apollinis CBS 100218.</title>
        <authorList>
            <consortium name="The Broad Institute Genome Sequencing Platform"/>
            <person name="Cuomo C."/>
            <person name="Gorbushina A."/>
            <person name="Noack S."/>
            <person name="Walker B."/>
            <person name="Young S.K."/>
            <person name="Zeng Q."/>
            <person name="Gargeya S."/>
            <person name="Fitzgerald M."/>
            <person name="Haas B."/>
            <person name="Abouelleil A."/>
            <person name="Alvarado L."/>
            <person name="Arachchi H.M."/>
            <person name="Berlin A.M."/>
            <person name="Chapman S.B."/>
            <person name="Goldberg J."/>
            <person name="Griggs A."/>
            <person name="Gujja S."/>
            <person name="Hansen M."/>
            <person name="Howarth C."/>
            <person name="Imamovic A."/>
            <person name="Larimer J."/>
            <person name="McCowan C."/>
            <person name="Montmayeur A."/>
            <person name="Murphy C."/>
            <person name="Neiman D."/>
            <person name="Pearson M."/>
            <person name="Priest M."/>
            <person name="Roberts A."/>
            <person name="Saif S."/>
            <person name="Shea T."/>
            <person name="Sisk P."/>
            <person name="Sykes S."/>
            <person name="Wortman J."/>
            <person name="Nusbaum C."/>
            <person name="Birren B."/>
        </authorList>
    </citation>
    <scope>NUCLEOTIDE SEQUENCE [LARGE SCALE GENOMIC DNA]</scope>
    <source>
        <strain evidence="7">CBS 100218</strain>
    </source>
</reference>
<protein>
    <recommendedName>
        <fullName evidence="8">YTH domain-containing protein</fullName>
    </recommendedName>
</protein>
<feature type="region of interest" description="Disordered" evidence="2">
    <location>
        <begin position="183"/>
        <end position="205"/>
    </location>
</feature>